<dbReference type="GO" id="GO:0005886">
    <property type="term" value="C:plasma membrane"/>
    <property type="evidence" value="ECO:0007669"/>
    <property type="project" value="UniProtKB-SubCell"/>
</dbReference>
<dbReference type="eggNOG" id="COG4232">
    <property type="taxonomic scope" value="Bacteria"/>
</dbReference>
<feature type="domain" description="Thioredoxin" evidence="9">
    <location>
        <begin position="455"/>
        <end position="601"/>
    </location>
</feature>
<dbReference type="AlphaFoldDB" id="A0A084IL04"/>
<evidence type="ECO:0000256" key="2">
    <source>
        <dbReference type="ARBA" id="ARBA00022475"/>
    </source>
</evidence>
<dbReference type="PATRIC" id="fig|1304275.5.peg.2074"/>
<reference evidence="10 11" key="1">
    <citation type="submission" date="2013-03" db="EMBL/GenBank/DDBJ databases">
        <title>Salinisphaera hydrothermalis C41B8 Genome Sequencing.</title>
        <authorList>
            <person name="Li C."/>
            <person name="Lai Q."/>
            <person name="Shao Z."/>
        </authorList>
    </citation>
    <scope>NUCLEOTIDE SEQUENCE [LARGE SCALE GENOMIC DNA]</scope>
    <source>
        <strain evidence="10 11">C41B8</strain>
    </source>
</reference>
<feature type="compositionally biased region" description="Basic and acidic residues" evidence="7">
    <location>
        <begin position="162"/>
        <end position="175"/>
    </location>
</feature>
<proteinExistence type="predicted"/>
<organism evidence="10 11">
    <name type="scientific">Salinisphaera hydrothermalis (strain C41B8)</name>
    <dbReference type="NCBI Taxonomy" id="1304275"/>
    <lineage>
        <taxon>Bacteria</taxon>
        <taxon>Pseudomonadati</taxon>
        <taxon>Pseudomonadota</taxon>
        <taxon>Gammaproteobacteria</taxon>
        <taxon>Salinisphaerales</taxon>
        <taxon>Salinisphaeraceae</taxon>
        <taxon>Salinisphaera</taxon>
    </lineage>
</organism>
<keyword evidence="6 8" id="KW-0472">Membrane</keyword>
<dbReference type="InterPro" id="IPR003834">
    <property type="entry name" value="Cyt_c_assmbl_TM_dom"/>
</dbReference>
<comment type="caution">
    <text evidence="10">The sequence shown here is derived from an EMBL/GenBank/DDBJ whole genome shotgun (WGS) entry which is preliminary data.</text>
</comment>
<evidence type="ECO:0000256" key="5">
    <source>
        <dbReference type="ARBA" id="ARBA00022989"/>
    </source>
</evidence>
<keyword evidence="2" id="KW-1003">Cell membrane</keyword>
<dbReference type="InterPro" id="IPR036249">
    <property type="entry name" value="Thioredoxin-like_sf"/>
</dbReference>
<feature type="transmembrane region" description="Helical" evidence="8">
    <location>
        <begin position="269"/>
        <end position="288"/>
    </location>
</feature>
<evidence type="ECO:0000313" key="10">
    <source>
        <dbReference type="EMBL" id="KEZ77388.1"/>
    </source>
</evidence>
<dbReference type="InterPro" id="IPR036929">
    <property type="entry name" value="DsbDN_sf"/>
</dbReference>
<evidence type="ECO:0000256" key="4">
    <source>
        <dbReference type="ARBA" id="ARBA00022748"/>
    </source>
</evidence>
<dbReference type="Pfam" id="PF11412">
    <property type="entry name" value="DsbD_N"/>
    <property type="match status" value="1"/>
</dbReference>
<feature type="transmembrane region" description="Helical" evidence="8">
    <location>
        <begin position="300"/>
        <end position="324"/>
    </location>
</feature>
<evidence type="ECO:0000256" key="1">
    <source>
        <dbReference type="ARBA" id="ARBA00004651"/>
    </source>
</evidence>
<evidence type="ECO:0000256" key="8">
    <source>
        <dbReference type="SAM" id="Phobius"/>
    </source>
</evidence>
<dbReference type="Proteomes" id="UP000028302">
    <property type="component" value="Unassembled WGS sequence"/>
</dbReference>
<dbReference type="GO" id="GO:0015035">
    <property type="term" value="F:protein-disulfide reductase activity"/>
    <property type="evidence" value="ECO:0007669"/>
    <property type="project" value="TreeGrafter"/>
</dbReference>
<feature type="transmembrane region" description="Helical" evidence="8">
    <location>
        <begin position="435"/>
        <end position="457"/>
    </location>
</feature>
<dbReference type="PROSITE" id="PS51352">
    <property type="entry name" value="THIOREDOXIN_2"/>
    <property type="match status" value="1"/>
</dbReference>
<sequence length="601" mass="62881">MRRSPFGAAVALALFLAVLLIAGAGLRVAHADESPLPADQAFQPSIQRSGPHMLVVSWRIADGTYLYRHALDFKLVDGGSARLGTPQIPPGHKHRDPYFGSVETYRHRLQVSIPMIGPQPPGARLQVTYQGCADVGLCYPPQHDTLTLPPPPSETAVAQAEPRTRHDTAAPADTGDRSADLAAALGRADLWYTMALFFVLGIGLAFTPCILPMIPIVAGMLGTRDHSRRRAAALTGAYVFAMALAYGLFGLIAGYFGANLQAWLQRPTILLPFAALFAILAAASFGWFELQIPAGVRSRLAALNIGGGLTGAAALGFLAALIAGPCLAPPLAGALLYISSSGNVLTGALALFCLGLGIGAPLIALAVFGVGVLPRSGPWMIEIRVFFGVLLAAIGLWLALRLAAPGIALAAWGALALAYGAYLSTRATISTTTTVLKRMAVAALFGYAALAGAGWSIGDGRPTAPLAGVASGNRTAATRASPFEQVTTPAQLSQALAAARRAGRPAVVDVYADWCVDCVRMQHTVFADPSVRQALSRVAAIQFDVTAYDPAQRERLQNLNVFGPPTLLFYSGGATADKPSRRLVGTVDKTSLIDAIHTIDG</sequence>
<evidence type="ECO:0000313" key="11">
    <source>
        <dbReference type="Proteomes" id="UP000028302"/>
    </source>
</evidence>
<dbReference type="Gene3D" id="3.40.30.10">
    <property type="entry name" value="Glutaredoxin"/>
    <property type="match status" value="1"/>
</dbReference>
<name>A0A084IL04_SALHC</name>
<protein>
    <submittedName>
        <fullName evidence="10">Disulfide reductase</fullName>
    </submittedName>
</protein>
<feature type="transmembrane region" description="Helical" evidence="8">
    <location>
        <begin position="406"/>
        <end position="423"/>
    </location>
</feature>
<dbReference type="STRING" id="1304275.C41B8_10178"/>
<feature type="transmembrane region" description="Helical" evidence="8">
    <location>
        <begin position="383"/>
        <end position="400"/>
    </location>
</feature>
<gene>
    <name evidence="10" type="ORF">C41B8_10178</name>
</gene>
<feature type="transmembrane region" description="Helical" evidence="8">
    <location>
        <begin position="344"/>
        <end position="371"/>
    </location>
</feature>
<evidence type="ECO:0000259" key="9">
    <source>
        <dbReference type="PROSITE" id="PS51352"/>
    </source>
</evidence>
<dbReference type="Pfam" id="PF13899">
    <property type="entry name" value="Thioredoxin_7"/>
    <property type="match status" value="1"/>
</dbReference>
<evidence type="ECO:0000256" key="3">
    <source>
        <dbReference type="ARBA" id="ARBA00022692"/>
    </source>
</evidence>
<evidence type="ECO:0000256" key="6">
    <source>
        <dbReference type="ARBA" id="ARBA00023136"/>
    </source>
</evidence>
<keyword evidence="3 8" id="KW-0812">Transmembrane</keyword>
<dbReference type="NCBIfam" id="NF001419">
    <property type="entry name" value="PRK00293.1"/>
    <property type="match status" value="1"/>
</dbReference>
<comment type="subcellular location">
    <subcellularLocation>
        <location evidence="1">Cell membrane</location>
        <topology evidence="1">Multi-pass membrane protein</topology>
    </subcellularLocation>
</comment>
<feature type="region of interest" description="Disordered" evidence="7">
    <location>
        <begin position="146"/>
        <end position="175"/>
    </location>
</feature>
<dbReference type="EMBL" id="APNK01000013">
    <property type="protein sequence ID" value="KEZ77388.1"/>
    <property type="molecule type" value="Genomic_DNA"/>
</dbReference>
<keyword evidence="11" id="KW-1185">Reference proteome</keyword>
<dbReference type="SUPFAM" id="SSF74863">
    <property type="entry name" value="Thiol:disulfide interchange protein DsbD, N-terminal domain (DsbD-alpha)"/>
    <property type="match status" value="1"/>
</dbReference>
<dbReference type="GO" id="GO:0045454">
    <property type="term" value="P:cell redox homeostasis"/>
    <property type="evidence" value="ECO:0007669"/>
    <property type="project" value="TreeGrafter"/>
</dbReference>
<evidence type="ECO:0000256" key="7">
    <source>
        <dbReference type="SAM" id="MobiDB-lite"/>
    </source>
</evidence>
<dbReference type="Gene3D" id="2.60.40.1250">
    <property type="entry name" value="Thiol:disulfide interchange protein DsbD, N-terminal domain"/>
    <property type="match status" value="1"/>
</dbReference>
<dbReference type="Pfam" id="PF02683">
    <property type="entry name" value="DsbD_TM"/>
    <property type="match status" value="1"/>
</dbReference>
<dbReference type="InterPro" id="IPR013766">
    <property type="entry name" value="Thioredoxin_domain"/>
</dbReference>
<keyword evidence="4" id="KW-0201">Cytochrome c-type biogenesis</keyword>
<feature type="transmembrane region" description="Helical" evidence="8">
    <location>
        <begin position="190"/>
        <end position="211"/>
    </location>
</feature>
<accession>A0A084IL04</accession>
<dbReference type="PANTHER" id="PTHR32234">
    <property type="entry name" value="THIOL:DISULFIDE INTERCHANGE PROTEIN DSBD"/>
    <property type="match status" value="1"/>
</dbReference>
<dbReference type="SUPFAM" id="SSF52833">
    <property type="entry name" value="Thioredoxin-like"/>
    <property type="match status" value="1"/>
</dbReference>
<dbReference type="OrthoDB" id="9811036at2"/>
<keyword evidence="5 8" id="KW-1133">Transmembrane helix</keyword>
<dbReference type="InterPro" id="IPR028250">
    <property type="entry name" value="DsbDN"/>
</dbReference>
<dbReference type="PANTHER" id="PTHR32234:SF0">
    <property type="entry name" value="THIOL:DISULFIDE INTERCHANGE PROTEIN DSBD"/>
    <property type="match status" value="1"/>
</dbReference>
<feature type="transmembrane region" description="Helical" evidence="8">
    <location>
        <begin position="232"/>
        <end position="257"/>
    </location>
</feature>
<dbReference type="RefSeq" id="WP_051883364.1">
    <property type="nucleotide sequence ID" value="NZ_APNK01000013.1"/>
</dbReference>
<dbReference type="GO" id="GO:0017004">
    <property type="term" value="P:cytochrome complex assembly"/>
    <property type="evidence" value="ECO:0007669"/>
    <property type="project" value="UniProtKB-KW"/>
</dbReference>